<organism evidence="1 2">
    <name type="scientific">Cryobacterium zhongshanensis</name>
    <dbReference type="NCBI Taxonomy" id="2928153"/>
    <lineage>
        <taxon>Bacteria</taxon>
        <taxon>Bacillati</taxon>
        <taxon>Actinomycetota</taxon>
        <taxon>Actinomycetes</taxon>
        <taxon>Micrococcales</taxon>
        <taxon>Microbacteriaceae</taxon>
        <taxon>Cryobacterium</taxon>
    </lineage>
</organism>
<dbReference type="InterPro" id="IPR023346">
    <property type="entry name" value="Lysozyme-like_dom_sf"/>
</dbReference>
<evidence type="ECO:0008006" key="3">
    <source>
        <dbReference type="Google" id="ProtNLM"/>
    </source>
</evidence>
<dbReference type="AlphaFoldDB" id="A0AA41QU02"/>
<gene>
    <name evidence="1" type="ORF">MQH31_03970</name>
</gene>
<evidence type="ECO:0000313" key="2">
    <source>
        <dbReference type="Proteomes" id="UP001165341"/>
    </source>
</evidence>
<sequence>MTSHSAPPRRSPHSRRIIAISLASAVAVAVVTGGSFALQTANAAQDRAAATTALSDSTGRQHDQLAVYDSIATVHAKDAAAAALNRANAVLASAQNKVDATTLSDVASSLASYQVLPIDQVESLTQRAAAISTTVEAAAAEADRIAAEKAAAAAAAAEAQRLQALAASNTPAGAKAVAQSLASSKYGWSDGQFSCLVQLWQRESGWSYTAYNPSGATGIPQALPGSKMASAGSDWATNAATQVAWGLGYIAGSYGTPCAAWAHSESFGYY</sequence>
<dbReference type="EMBL" id="JALGAR010000001">
    <property type="protein sequence ID" value="MCI4656968.1"/>
    <property type="molecule type" value="Genomic_DNA"/>
</dbReference>
<evidence type="ECO:0000313" key="1">
    <source>
        <dbReference type="EMBL" id="MCI4656968.1"/>
    </source>
</evidence>
<name>A0AA41QU02_9MICO</name>
<dbReference type="Proteomes" id="UP001165341">
    <property type="component" value="Unassembled WGS sequence"/>
</dbReference>
<proteinExistence type="predicted"/>
<keyword evidence="2" id="KW-1185">Reference proteome</keyword>
<dbReference type="RefSeq" id="WP_243010998.1">
    <property type="nucleotide sequence ID" value="NZ_JALGAR010000001.1"/>
</dbReference>
<protein>
    <recommendedName>
        <fullName evidence="3">Phospholipase</fullName>
    </recommendedName>
</protein>
<accession>A0AA41QU02</accession>
<comment type="caution">
    <text evidence="1">The sequence shown here is derived from an EMBL/GenBank/DDBJ whole genome shotgun (WGS) entry which is preliminary data.</text>
</comment>
<dbReference type="SUPFAM" id="SSF53955">
    <property type="entry name" value="Lysozyme-like"/>
    <property type="match status" value="1"/>
</dbReference>
<reference evidence="1" key="1">
    <citation type="submission" date="2022-03" db="EMBL/GenBank/DDBJ databases">
        <title>Cryobacterium sp. nov. strain ZS14-85, isolated from Antarctic soil.</title>
        <authorList>
            <person name="Li J."/>
            <person name="Niu G."/>
        </authorList>
    </citation>
    <scope>NUCLEOTIDE SEQUENCE</scope>
    <source>
        <strain evidence="1">ZS14-85</strain>
    </source>
</reference>